<dbReference type="KEGG" id="phb:HYN04_08040"/>
<accession>A0A2Z3HPL3</accession>
<dbReference type="Gene3D" id="1.10.10.10">
    <property type="entry name" value="Winged helix-like DNA-binding domain superfamily/Winged helix DNA-binding domain"/>
    <property type="match status" value="1"/>
</dbReference>
<dbReference type="PROSITE" id="PS50987">
    <property type="entry name" value="HTH_ARSR_2"/>
    <property type="match status" value="1"/>
</dbReference>
<dbReference type="GO" id="GO:0003677">
    <property type="term" value="F:DNA binding"/>
    <property type="evidence" value="ECO:0007669"/>
    <property type="project" value="UniProtKB-KW"/>
</dbReference>
<dbReference type="InterPro" id="IPR011991">
    <property type="entry name" value="ArsR-like_HTH"/>
</dbReference>
<evidence type="ECO:0000259" key="4">
    <source>
        <dbReference type="PROSITE" id="PS50987"/>
    </source>
</evidence>
<gene>
    <name evidence="5" type="ORF">HYN04_08040</name>
</gene>
<dbReference type="EMBL" id="CP029479">
    <property type="protein sequence ID" value="AWM77717.1"/>
    <property type="molecule type" value="Genomic_DNA"/>
</dbReference>
<sequence>MTDRDPTHSASAVAALSALAHPGRLEVFRRLVRTGPGGLAAGEIARATGSLPNTLSSNLAILAGAGLVRSRREGRSIIYSADFAAMRGLLSYLMEDCCDGRPEICADLSPACAPAPAHSTLLSRSADE</sequence>
<keyword evidence="3" id="KW-0804">Transcription</keyword>
<dbReference type="SUPFAM" id="SSF46785">
    <property type="entry name" value="Winged helix' DNA-binding domain"/>
    <property type="match status" value="1"/>
</dbReference>
<dbReference type="InterPro" id="IPR036388">
    <property type="entry name" value="WH-like_DNA-bd_sf"/>
</dbReference>
<dbReference type="Proteomes" id="UP000247763">
    <property type="component" value="Chromosome"/>
</dbReference>
<dbReference type="AlphaFoldDB" id="A0A2Z3HPL3"/>
<dbReference type="NCBIfam" id="NF033788">
    <property type="entry name" value="HTH_metalloreg"/>
    <property type="match status" value="1"/>
</dbReference>
<dbReference type="PANTHER" id="PTHR43132">
    <property type="entry name" value="ARSENICAL RESISTANCE OPERON REPRESSOR ARSR-RELATED"/>
    <property type="match status" value="1"/>
</dbReference>
<keyword evidence="1" id="KW-0805">Transcription regulation</keyword>
<dbReference type="GO" id="GO:0003700">
    <property type="term" value="F:DNA-binding transcription factor activity"/>
    <property type="evidence" value="ECO:0007669"/>
    <property type="project" value="InterPro"/>
</dbReference>
<reference evidence="6" key="1">
    <citation type="submission" date="2018-05" db="EMBL/GenBank/DDBJ databases">
        <title>Genome sequencing of Phenylobacterium sp. HYN0004.</title>
        <authorList>
            <person name="Yi H."/>
            <person name="Baek C."/>
        </authorList>
    </citation>
    <scope>NUCLEOTIDE SEQUENCE [LARGE SCALE GENOMIC DNA]</scope>
    <source>
        <strain evidence="6">HYN0004</strain>
    </source>
</reference>
<feature type="domain" description="HTH arsR-type" evidence="4">
    <location>
        <begin position="4"/>
        <end position="101"/>
    </location>
</feature>
<organism evidence="5 6">
    <name type="scientific">Phenylobacterium parvum</name>
    <dbReference type="NCBI Taxonomy" id="2201350"/>
    <lineage>
        <taxon>Bacteria</taxon>
        <taxon>Pseudomonadati</taxon>
        <taxon>Pseudomonadota</taxon>
        <taxon>Alphaproteobacteria</taxon>
        <taxon>Caulobacterales</taxon>
        <taxon>Caulobacteraceae</taxon>
        <taxon>Phenylobacterium</taxon>
    </lineage>
</organism>
<dbReference type="Pfam" id="PF12840">
    <property type="entry name" value="HTH_20"/>
    <property type="match status" value="1"/>
</dbReference>
<dbReference type="InterPro" id="IPR001845">
    <property type="entry name" value="HTH_ArsR_DNA-bd_dom"/>
</dbReference>
<evidence type="ECO:0000256" key="2">
    <source>
        <dbReference type="ARBA" id="ARBA00023125"/>
    </source>
</evidence>
<evidence type="ECO:0000313" key="5">
    <source>
        <dbReference type="EMBL" id="AWM77717.1"/>
    </source>
</evidence>
<proteinExistence type="predicted"/>
<dbReference type="InterPro" id="IPR051011">
    <property type="entry name" value="Metal_resp_trans_reg"/>
</dbReference>
<dbReference type="InterPro" id="IPR036390">
    <property type="entry name" value="WH_DNA-bd_sf"/>
</dbReference>
<evidence type="ECO:0000256" key="3">
    <source>
        <dbReference type="ARBA" id="ARBA00023163"/>
    </source>
</evidence>
<keyword evidence="2" id="KW-0238">DNA-binding</keyword>
<evidence type="ECO:0000256" key="1">
    <source>
        <dbReference type="ARBA" id="ARBA00023015"/>
    </source>
</evidence>
<keyword evidence="6" id="KW-1185">Reference proteome</keyword>
<dbReference type="PRINTS" id="PR00778">
    <property type="entry name" value="HTHARSR"/>
</dbReference>
<name>A0A2Z3HPL3_9CAUL</name>
<evidence type="ECO:0000313" key="6">
    <source>
        <dbReference type="Proteomes" id="UP000247763"/>
    </source>
</evidence>
<dbReference type="RefSeq" id="WP_110450284.1">
    <property type="nucleotide sequence ID" value="NZ_CP029479.1"/>
</dbReference>
<dbReference type="SMART" id="SM00418">
    <property type="entry name" value="HTH_ARSR"/>
    <property type="match status" value="1"/>
</dbReference>
<dbReference type="PANTHER" id="PTHR43132:SF2">
    <property type="entry name" value="ARSENICAL RESISTANCE OPERON REPRESSOR ARSR-RELATED"/>
    <property type="match status" value="1"/>
</dbReference>
<dbReference type="OrthoDB" id="9804742at2"/>
<protein>
    <submittedName>
        <fullName evidence="5">Transcriptional regulator</fullName>
    </submittedName>
</protein>
<dbReference type="CDD" id="cd00090">
    <property type="entry name" value="HTH_ARSR"/>
    <property type="match status" value="1"/>
</dbReference>